<gene>
    <name evidence="1" type="ORF">BD310DRAFT_883988</name>
</gene>
<keyword evidence="2" id="KW-1185">Reference proteome</keyword>
<organism evidence="1 2">
    <name type="scientific">Dichomitus squalens</name>
    <dbReference type="NCBI Taxonomy" id="114155"/>
    <lineage>
        <taxon>Eukaryota</taxon>
        <taxon>Fungi</taxon>
        <taxon>Dikarya</taxon>
        <taxon>Basidiomycota</taxon>
        <taxon>Agaricomycotina</taxon>
        <taxon>Agaricomycetes</taxon>
        <taxon>Polyporales</taxon>
        <taxon>Polyporaceae</taxon>
        <taxon>Dichomitus</taxon>
    </lineage>
</organism>
<dbReference type="Pfam" id="PF20174">
    <property type="entry name" value="DUF6540"/>
    <property type="match status" value="1"/>
</dbReference>
<protein>
    <submittedName>
        <fullName evidence="1">Uncharacterized protein</fullName>
    </submittedName>
</protein>
<proteinExistence type="predicted"/>
<dbReference type="Proteomes" id="UP000292082">
    <property type="component" value="Unassembled WGS sequence"/>
</dbReference>
<sequence>MPARPHKFRRQCHLVTNFPLNAAPFTAVTMLSDHNSQIVLHVTQWSRGTDSEGKTRPLHWALTFKTSGSHLRPIGNAYNVAGNVDTFCYEAQRDIPLRHDLWRGSLAVGRIPVESIDQFEKILSEIPIVRHDPEWNSQNWVWTALRELRQQGFAIEYNLSFDKLRSHMYGLSEAWENGDI</sequence>
<dbReference type="AlphaFoldDB" id="A0A4Q9PN56"/>
<dbReference type="OMA" id="VIHGHPL"/>
<dbReference type="InterPro" id="IPR046670">
    <property type="entry name" value="DUF6540"/>
</dbReference>
<dbReference type="EMBL" id="ML145165">
    <property type="protein sequence ID" value="TBU55626.1"/>
    <property type="molecule type" value="Genomic_DNA"/>
</dbReference>
<name>A0A4Q9PN56_9APHY</name>
<accession>A0A4Q9PN56</accession>
<reference evidence="1 2" key="1">
    <citation type="submission" date="2019-01" db="EMBL/GenBank/DDBJ databases">
        <title>Draft genome sequences of three monokaryotic isolates of the white-rot basidiomycete fungus Dichomitus squalens.</title>
        <authorList>
            <consortium name="DOE Joint Genome Institute"/>
            <person name="Lopez S.C."/>
            <person name="Andreopoulos B."/>
            <person name="Pangilinan J."/>
            <person name="Lipzen A."/>
            <person name="Riley R."/>
            <person name="Ahrendt S."/>
            <person name="Ng V."/>
            <person name="Barry K."/>
            <person name="Daum C."/>
            <person name="Grigoriev I.V."/>
            <person name="Hilden K.S."/>
            <person name="Makela M.R."/>
            <person name="de Vries R.P."/>
        </authorList>
    </citation>
    <scope>NUCLEOTIDE SEQUENCE [LARGE SCALE GENOMIC DNA]</scope>
    <source>
        <strain evidence="1 2">CBS 464.89</strain>
    </source>
</reference>
<evidence type="ECO:0000313" key="1">
    <source>
        <dbReference type="EMBL" id="TBU55626.1"/>
    </source>
</evidence>
<evidence type="ECO:0000313" key="2">
    <source>
        <dbReference type="Proteomes" id="UP000292082"/>
    </source>
</evidence>